<dbReference type="PANTHER" id="PTHR47966:SF39">
    <property type="entry name" value="EUKARYOTIC ASPARTYL PROTEASE FAMILY PROTEIN"/>
    <property type="match status" value="1"/>
</dbReference>
<dbReference type="InterPro" id="IPR001461">
    <property type="entry name" value="Aspartic_peptidase_A1"/>
</dbReference>
<dbReference type="CDD" id="cd05471">
    <property type="entry name" value="pepsin_like"/>
    <property type="match status" value="1"/>
</dbReference>
<dbReference type="GO" id="GO:0004190">
    <property type="term" value="F:aspartic-type endopeptidase activity"/>
    <property type="evidence" value="ECO:0007669"/>
    <property type="project" value="InterPro"/>
</dbReference>
<gene>
    <name evidence="3" type="ORF">DARMORV10_C07P41430.1</name>
</gene>
<dbReference type="InterPro" id="IPR034164">
    <property type="entry name" value="Pepsin-like_dom"/>
</dbReference>
<dbReference type="InterPro" id="IPR021109">
    <property type="entry name" value="Peptidase_aspartic_dom_sf"/>
</dbReference>
<dbReference type="EMBL" id="HG994371">
    <property type="protein sequence ID" value="CAF2013288.1"/>
    <property type="molecule type" value="Genomic_DNA"/>
</dbReference>
<dbReference type="Gene3D" id="2.40.70.10">
    <property type="entry name" value="Acid Proteases"/>
    <property type="match status" value="2"/>
</dbReference>
<dbReference type="AlphaFoldDB" id="A0A816MIN0"/>
<name>A0A816MIN0_BRANA</name>
<accession>A0A816MIN0</accession>
<dbReference type="GO" id="GO:0006508">
    <property type="term" value="P:proteolysis"/>
    <property type="evidence" value="ECO:0007669"/>
    <property type="project" value="InterPro"/>
</dbReference>
<dbReference type="PROSITE" id="PS51767">
    <property type="entry name" value="PEPTIDASE_A1"/>
    <property type="match status" value="1"/>
</dbReference>
<sequence length="360" mass="40980">MDLVIKIPLTNEHNISYFGNIGIGTPRIVQRVSFNTAAHEIWIANNIQGMNNPYVAFESSTCDYGPDSEANLQVRPFYDLNMTAIRRTDKFWAGNRTMRSVFCAVYDVNPVYYSELTTWTGIVGLSFSPPAPHYAPRFGKLRFPLFSTMMNANMLFGNIFSVWMRNYNDVGPDGGAIVFGAANSDHFDEEQGHEHYDLVDGCSEWMIQTSFVAVGQNREIQGGKALIHTASPYIFGPSRIIRAINTQILGGRRRRRRHQQIIMGEEVEDEDSHVFTHDEMLTAHNMPNVSFVFSGSDRVYTLRPNEYIIQVGGQYVSAFRPMHFSSPTAEHYTLGMPFLRRYHSLFNFEERKIGFAPSNP</sequence>
<protein>
    <submittedName>
        <fullName evidence="3">(rape) hypothetical protein</fullName>
    </submittedName>
</protein>
<evidence type="ECO:0000313" key="3">
    <source>
        <dbReference type="EMBL" id="CAF2013288.1"/>
    </source>
</evidence>
<dbReference type="PRINTS" id="PR00792">
    <property type="entry name" value="PEPSIN"/>
</dbReference>
<organism evidence="3">
    <name type="scientific">Brassica napus</name>
    <name type="common">Rape</name>
    <dbReference type="NCBI Taxonomy" id="3708"/>
    <lineage>
        <taxon>Eukaryota</taxon>
        <taxon>Viridiplantae</taxon>
        <taxon>Streptophyta</taxon>
        <taxon>Embryophyta</taxon>
        <taxon>Tracheophyta</taxon>
        <taxon>Spermatophyta</taxon>
        <taxon>Magnoliopsida</taxon>
        <taxon>eudicotyledons</taxon>
        <taxon>Gunneridae</taxon>
        <taxon>Pentapetalae</taxon>
        <taxon>rosids</taxon>
        <taxon>malvids</taxon>
        <taxon>Brassicales</taxon>
        <taxon>Brassicaceae</taxon>
        <taxon>Brassiceae</taxon>
        <taxon>Brassica</taxon>
    </lineage>
</organism>
<dbReference type="SUPFAM" id="SSF50630">
    <property type="entry name" value="Acid proteases"/>
    <property type="match status" value="1"/>
</dbReference>
<dbReference type="Proteomes" id="UP001295469">
    <property type="component" value="Chromosome C07"/>
</dbReference>
<comment type="similarity">
    <text evidence="1">Belongs to the peptidase A1 family.</text>
</comment>
<proteinExistence type="inferred from homology"/>
<reference evidence="3" key="1">
    <citation type="submission" date="2021-01" db="EMBL/GenBank/DDBJ databases">
        <authorList>
            <consortium name="Genoscope - CEA"/>
            <person name="William W."/>
        </authorList>
    </citation>
    <scope>NUCLEOTIDE SEQUENCE</scope>
</reference>
<feature type="domain" description="Peptidase A1" evidence="2">
    <location>
        <begin position="17"/>
        <end position="356"/>
    </location>
</feature>
<dbReference type="InterPro" id="IPR033121">
    <property type="entry name" value="PEPTIDASE_A1"/>
</dbReference>
<dbReference type="Pfam" id="PF00026">
    <property type="entry name" value="Asp"/>
    <property type="match status" value="1"/>
</dbReference>
<evidence type="ECO:0000256" key="1">
    <source>
        <dbReference type="ARBA" id="ARBA00007447"/>
    </source>
</evidence>
<dbReference type="PANTHER" id="PTHR47966">
    <property type="entry name" value="BETA-SITE APP-CLEAVING ENZYME, ISOFORM A-RELATED"/>
    <property type="match status" value="1"/>
</dbReference>
<evidence type="ECO:0000259" key="2">
    <source>
        <dbReference type="PROSITE" id="PS51767"/>
    </source>
</evidence>